<dbReference type="KEGG" id="suls:Sdiek1_2630"/>
<proteinExistence type="predicted"/>
<dbReference type="AlphaFoldDB" id="A0A1Y0HNV4"/>
<name>A0A1Y0HNV4_9BACT</name>
<evidence type="ECO:0000313" key="1">
    <source>
        <dbReference type="EMBL" id="ARU49778.1"/>
    </source>
</evidence>
<evidence type="ECO:0000313" key="2">
    <source>
        <dbReference type="Proteomes" id="UP000196005"/>
    </source>
</evidence>
<reference evidence="2" key="1">
    <citation type="submission" date="2017-05" db="EMBL/GenBank/DDBJ databases">
        <title>Dechlorination kinetics govern the competition between two new strains of the genus Sulfurospirillum.</title>
        <authorList>
            <person name="Buttet G.F."/>
            <person name="Murray A.M."/>
            <person name="Goris T."/>
            <person name="Burion M."/>
            <person name="Lin B."/>
            <person name="Rolle M."/>
            <person name="Maillard J."/>
        </authorList>
    </citation>
    <scope>NUCLEOTIDE SEQUENCE [LARGE SCALE GENOMIC DNA]</scope>
    <source>
        <strain evidence="2">SL2-1</strain>
    </source>
</reference>
<dbReference type="EMBL" id="CP021416">
    <property type="protein sequence ID" value="ARU49778.1"/>
    <property type="molecule type" value="Genomic_DNA"/>
</dbReference>
<accession>A0A1Y0HNV4</accession>
<sequence>MIHYIAKAGIVCKGYFMEAKHYLLCPLCSYETEHITLARTHRHIRLQKKWMVCLDCRHLQEKPHPKRFLIQAFKVLWLHVKQFAFKKHTHNPSSLVPKLLHKPSCQKCHGHHLLEWDGNCPKCGSAFLKKVV</sequence>
<protein>
    <submittedName>
        <fullName evidence="1">Uncharacterized protein</fullName>
    </submittedName>
</protein>
<keyword evidence="2" id="KW-1185">Reference proteome</keyword>
<gene>
    <name evidence="1" type="ORF">Sdiek1_2630</name>
</gene>
<organism evidence="1 2">
    <name type="scientific">Sulfurospirillum diekertiae</name>
    <dbReference type="NCBI Taxonomy" id="1854492"/>
    <lineage>
        <taxon>Bacteria</taxon>
        <taxon>Pseudomonadati</taxon>
        <taxon>Campylobacterota</taxon>
        <taxon>Epsilonproteobacteria</taxon>
        <taxon>Campylobacterales</taxon>
        <taxon>Sulfurospirillaceae</taxon>
        <taxon>Sulfurospirillum</taxon>
    </lineage>
</organism>
<dbReference type="Proteomes" id="UP000196005">
    <property type="component" value="Chromosome"/>
</dbReference>